<reference evidence="1 2" key="1">
    <citation type="journal article" date="2014" name="PLoS Genet.">
        <title>Phylogenetically driven sequencing of extremely halophilic archaea reveals strategies for static and dynamic osmo-response.</title>
        <authorList>
            <person name="Becker E.A."/>
            <person name="Seitzer P.M."/>
            <person name="Tritt A."/>
            <person name="Larsen D."/>
            <person name="Krusor M."/>
            <person name="Yao A.I."/>
            <person name="Wu D."/>
            <person name="Madern D."/>
            <person name="Eisen J.A."/>
            <person name="Darling A.E."/>
            <person name="Facciotti M.T."/>
        </authorList>
    </citation>
    <scope>NUCLEOTIDE SEQUENCE [LARGE SCALE GENOMIC DNA]</scope>
    <source>
        <strain evidence="1 2">DSM 15624</strain>
    </source>
</reference>
<dbReference type="AlphaFoldDB" id="L9YB06"/>
<evidence type="ECO:0000313" key="1">
    <source>
        <dbReference type="EMBL" id="ELY71259.1"/>
    </source>
</evidence>
<dbReference type="EMBL" id="AOIE01000104">
    <property type="protein sequence ID" value="ELY71259.1"/>
    <property type="molecule type" value="Genomic_DNA"/>
</dbReference>
<keyword evidence="2" id="KW-1185">Reference proteome</keyword>
<sequence length="69" mass="8440">MNSISSKYLTNLYFHFSSAYFNRNLCFLSNIVDIIHYFIKLLSRFCLTQFIFLFFKHFGKDLLRCRIRL</sequence>
<comment type="caution">
    <text evidence="1">The sequence shown here is derived from an EMBL/GenBank/DDBJ whole genome shotgun (WGS) entry which is preliminary data.</text>
</comment>
<name>L9YB06_NATP1</name>
<dbReference type="Proteomes" id="UP000011593">
    <property type="component" value="Unassembled WGS sequence"/>
</dbReference>
<accession>L9YB06</accession>
<protein>
    <submittedName>
        <fullName evidence="1">Uncharacterized protein</fullName>
    </submittedName>
</protein>
<organism evidence="1 2">
    <name type="scientific">Natrinema pellirubrum (strain DSM 15624 / CIP 106293 / JCM 10476 / NCIMB 786 / 157)</name>
    <dbReference type="NCBI Taxonomy" id="797303"/>
    <lineage>
        <taxon>Archaea</taxon>
        <taxon>Methanobacteriati</taxon>
        <taxon>Methanobacteriota</taxon>
        <taxon>Stenosarchaea group</taxon>
        <taxon>Halobacteria</taxon>
        <taxon>Halobacteriales</taxon>
        <taxon>Natrialbaceae</taxon>
        <taxon>Natrinema</taxon>
    </lineage>
</organism>
<evidence type="ECO:0000313" key="2">
    <source>
        <dbReference type="Proteomes" id="UP000011593"/>
    </source>
</evidence>
<gene>
    <name evidence="1" type="ORF">C488_17778</name>
</gene>
<proteinExistence type="predicted"/>